<keyword evidence="2 9" id="KW-0645">Protease</keyword>
<dbReference type="PANTHER" id="PTHR11804:SF84">
    <property type="entry name" value="SACCHAROLYSIN"/>
    <property type="match status" value="1"/>
</dbReference>
<evidence type="ECO:0000259" key="11">
    <source>
        <dbReference type="Pfam" id="PF19310"/>
    </source>
</evidence>
<keyword evidence="5 9" id="KW-0862">Zinc</keyword>
<evidence type="ECO:0000256" key="9">
    <source>
        <dbReference type="RuleBase" id="RU003435"/>
    </source>
</evidence>
<dbReference type="Pfam" id="PF01432">
    <property type="entry name" value="Peptidase_M3"/>
    <property type="match status" value="1"/>
</dbReference>
<dbReference type="SUPFAM" id="SSF55486">
    <property type="entry name" value="Metalloproteases ('zincins'), catalytic domain"/>
    <property type="match status" value="1"/>
</dbReference>
<evidence type="ECO:0000256" key="8">
    <source>
        <dbReference type="ARBA" id="ARBA00026100"/>
    </source>
</evidence>
<comment type="catalytic activity">
    <reaction evidence="7">
        <text>Hydrolysis of oligopeptides, with broad specificity. Gly or Ala commonly occur as P1 or P1' residues, but more distant residues are also important, as is shown by the fact that Z-Gly-Pro-Gly-|-Gly-Pro-Ala is cleaved, but not Z-(Gly)(5).</text>
        <dbReference type="EC" id="3.4.24.70"/>
    </reaction>
</comment>
<evidence type="ECO:0000256" key="2">
    <source>
        <dbReference type="ARBA" id="ARBA00022670"/>
    </source>
</evidence>
<evidence type="ECO:0000256" key="3">
    <source>
        <dbReference type="ARBA" id="ARBA00022723"/>
    </source>
</evidence>
<evidence type="ECO:0000313" key="13">
    <source>
        <dbReference type="Proteomes" id="UP001595897"/>
    </source>
</evidence>
<accession>A0ABV9LXU1</accession>
<sequence>MINSIPASQALVDLPALPQFSKIQTANIVSNIKDAIEHCKAEVEAAVASGEVSYANLVERLEQADDALSQLWSPIGHMNSVVSSDELREAHDACLPLLSDYSTYLGQHEKLCALYQALQGSSEYESLSGPQKKVVDNAVRDFTLSGVALEADKKKRFAQIRSELSDLSSQFSNNVMDATLNYSKHIKDESALAGLPESAKAAAAQAAQQKELDGYLFTLDIPSYLPVITYADDAALREEMYRAYSTRASELDTPDARFDNTDIIKQTLALRYEMAQLLGFESYSDYSLATKMAESSEQVIGFLDDLATRSKPQALADVAEVREFAKSTHGVDSLNPWDYAYYSEKLKQQKYAVSDEELRPYFPEDKVIAGLFEVVSRLYSLEIIEVKGVDTWHKDVRFFEIRDAGDSAKANAGGGKLRGSFYLDLYARAKKRGGAWMDECRVKRANAAGEIQTPVAYLTCNFNGPVGDTPALFTHDEVVTLFHEFGHGIHHMLTKVTVGGVSGINGVAWDAVELPSQFLENWCWEPEALAFISGHYESGEPLPSDLLDKLLAAKNFQSAMQMLRQLEFSLFDFTLHQLPGSSANVQAVLDDVRSKVSVITPPAFNRFQNSFGHIFAGGYAAGYYSYKWAEVLSSDAFSRFEEEGIFNPQTGRSFLENILEKGGSQEPMDLFVAFRGREPNIDALLRHSGINADEQAA</sequence>
<gene>
    <name evidence="12" type="primary">prlC</name>
    <name evidence="12" type="ORF">ACFO4O_11560</name>
</gene>
<dbReference type="Pfam" id="PF19310">
    <property type="entry name" value="TOP_N"/>
    <property type="match status" value="1"/>
</dbReference>
<keyword evidence="6 9" id="KW-0482">Metalloprotease</keyword>
<evidence type="ECO:0000256" key="1">
    <source>
        <dbReference type="ARBA" id="ARBA00006040"/>
    </source>
</evidence>
<evidence type="ECO:0000256" key="7">
    <source>
        <dbReference type="ARBA" id="ARBA00024603"/>
    </source>
</evidence>
<evidence type="ECO:0000259" key="10">
    <source>
        <dbReference type="Pfam" id="PF01432"/>
    </source>
</evidence>
<dbReference type="Proteomes" id="UP001595897">
    <property type="component" value="Unassembled WGS sequence"/>
</dbReference>
<dbReference type="Gene3D" id="1.10.1370.10">
    <property type="entry name" value="Neurolysin, domain 3"/>
    <property type="match status" value="1"/>
</dbReference>
<reference evidence="13" key="1">
    <citation type="journal article" date="2019" name="Int. J. Syst. Evol. Microbiol.">
        <title>The Global Catalogue of Microorganisms (GCM) 10K type strain sequencing project: providing services to taxonomists for standard genome sequencing and annotation.</title>
        <authorList>
            <consortium name="The Broad Institute Genomics Platform"/>
            <consortium name="The Broad Institute Genome Sequencing Center for Infectious Disease"/>
            <person name="Wu L."/>
            <person name="Ma J."/>
        </authorList>
    </citation>
    <scope>NUCLEOTIDE SEQUENCE [LARGE SCALE GENOMIC DNA]</scope>
    <source>
        <strain evidence="13">KACC 12507</strain>
    </source>
</reference>
<keyword evidence="3 9" id="KW-0479">Metal-binding</keyword>
<dbReference type="RefSeq" id="WP_382408663.1">
    <property type="nucleotide sequence ID" value="NZ_JBHSGU010000005.1"/>
</dbReference>
<dbReference type="InterPro" id="IPR034005">
    <property type="entry name" value="M3A_DCP"/>
</dbReference>
<keyword evidence="13" id="KW-1185">Reference proteome</keyword>
<dbReference type="EMBL" id="JBHSGU010000005">
    <property type="protein sequence ID" value="MFC4700798.1"/>
    <property type="molecule type" value="Genomic_DNA"/>
</dbReference>
<dbReference type="InterPro" id="IPR045090">
    <property type="entry name" value="Pept_M3A_M3B"/>
</dbReference>
<comment type="similarity">
    <text evidence="1 9">Belongs to the peptidase M3 family.</text>
</comment>
<name>A0ABV9LXU1_9ALTE</name>
<keyword evidence="4 9" id="KW-0378">Hydrolase</keyword>
<proteinExistence type="inferred from homology"/>
<organism evidence="12 13">
    <name type="scientific">Glaciecola siphonariae</name>
    <dbReference type="NCBI Taxonomy" id="521012"/>
    <lineage>
        <taxon>Bacteria</taxon>
        <taxon>Pseudomonadati</taxon>
        <taxon>Pseudomonadota</taxon>
        <taxon>Gammaproteobacteria</taxon>
        <taxon>Alteromonadales</taxon>
        <taxon>Alteromonadaceae</taxon>
        <taxon>Glaciecola</taxon>
    </lineage>
</organism>
<dbReference type="Gene3D" id="3.40.390.10">
    <property type="entry name" value="Collagenase (Catalytic Domain)"/>
    <property type="match status" value="1"/>
</dbReference>
<dbReference type="InterPro" id="IPR024080">
    <property type="entry name" value="Neurolysin/TOP_N"/>
</dbReference>
<evidence type="ECO:0000256" key="6">
    <source>
        <dbReference type="ARBA" id="ARBA00023049"/>
    </source>
</evidence>
<protein>
    <recommendedName>
        <fullName evidence="8">oligopeptidase A</fullName>
        <ecNumber evidence="8">3.4.24.70</ecNumber>
    </recommendedName>
</protein>
<dbReference type="NCBIfam" id="NF008159">
    <property type="entry name" value="PRK10911.1"/>
    <property type="match status" value="1"/>
</dbReference>
<dbReference type="EC" id="3.4.24.70" evidence="8"/>
<dbReference type="InterPro" id="IPR045666">
    <property type="entry name" value="OpdA_N"/>
</dbReference>
<dbReference type="CDD" id="cd06456">
    <property type="entry name" value="M3A_DCP"/>
    <property type="match status" value="1"/>
</dbReference>
<comment type="cofactor">
    <cofactor evidence="9">
        <name>Zn(2+)</name>
        <dbReference type="ChEBI" id="CHEBI:29105"/>
    </cofactor>
    <text evidence="9">Binds 1 zinc ion.</text>
</comment>
<feature type="domain" description="Oligopeptidase A N-terminal" evidence="11">
    <location>
        <begin position="36"/>
        <end position="154"/>
    </location>
</feature>
<evidence type="ECO:0000256" key="4">
    <source>
        <dbReference type="ARBA" id="ARBA00022801"/>
    </source>
</evidence>
<dbReference type="GO" id="GO:0004222">
    <property type="term" value="F:metalloendopeptidase activity"/>
    <property type="evidence" value="ECO:0007669"/>
    <property type="project" value="UniProtKB-EC"/>
</dbReference>
<dbReference type="PANTHER" id="PTHR11804">
    <property type="entry name" value="PROTEASE M3 THIMET OLIGOPEPTIDASE-RELATED"/>
    <property type="match status" value="1"/>
</dbReference>
<evidence type="ECO:0000313" key="12">
    <source>
        <dbReference type="EMBL" id="MFC4700798.1"/>
    </source>
</evidence>
<dbReference type="InterPro" id="IPR024077">
    <property type="entry name" value="Neurolysin/TOP_dom2"/>
</dbReference>
<comment type="caution">
    <text evidence="12">The sequence shown here is derived from an EMBL/GenBank/DDBJ whole genome shotgun (WGS) entry which is preliminary data.</text>
</comment>
<dbReference type="InterPro" id="IPR001567">
    <property type="entry name" value="Pept_M3A_M3B_dom"/>
</dbReference>
<evidence type="ECO:0000256" key="5">
    <source>
        <dbReference type="ARBA" id="ARBA00022833"/>
    </source>
</evidence>
<dbReference type="Gene3D" id="1.20.1050.40">
    <property type="entry name" value="Endopeptidase. Chain P, domain 1"/>
    <property type="match status" value="1"/>
</dbReference>
<dbReference type="InterPro" id="IPR024079">
    <property type="entry name" value="MetalloPept_cat_dom_sf"/>
</dbReference>
<feature type="domain" description="Peptidase M3A/M3B catalytic" evidence="10">
    <location>
        <begin position="228"/>
        <end position="689"/>
    </location>
</feature>